<keyword evidence="3" id="KW-1185">Reference proteome</keyword>
<proteinExistence type="predicted"/>
<feature type="region of interest" description="Disordered" evidence="1">
    <location>
        <begin position="205"/>
        <end position="246"/>
    </location>
</feature>
<sequence>MRPTRSIPSSPLRRLLGVILILPLALVALVAVPAGAETAAPSGGNDDISVTGFYAPGGTGCQGAGDAAHCLFWGVRIPDTVAPGRDMVLTLEADSQPGQWTWNCPSELGVAGAAALYTSDDPEGPIRRYGSSGLGLLSRIHNPYSRHGDYSASVYRISCSPEHLSLTYMVDFSDRPSGSYLDLSIGTLVRAPGDQARDYTLRPTLTTTEDATPHSPTATAAKEPASATHATVTTSEQAPPADAAKDAGRYTATIHNDSTTPLSGFTIAAASTEGPATLTRLSCDLTAFGGGVVTAQGPATSLEVPGGRAAIPGGQEATCQVDLSGVVGHNTISTSVTAQDGKIFSSLYQDDRSRGEASATIAQSAVTVRGPDATSSTPYVVVDYTVTLSNTTAVVGSTPSFSLTAKPPTGMKLEYAEPSDGTVWWLRDILWPDANGTIPVGMSSPLFGHSWHTVTLSAVYSVDDAAITPDGWRALGTCDPNDPSTGLRATIDVEDSGTIDAVSFPLCATVAQAAK</sequence>
<organism evidence="2 3">
    <name type="scientific">Actinomyces marmotae</name>
    <dbReference type="NCBI Taxonomy" id="2737173"/>
    <lineage>
        <taxon>Bacteria</taxon>
        <taxon>Bacillati</taxon>
        <taxon>Actinomycetota</taxon>
        <taxon>Actinomycetes</taxon>
        <taxon>Actinomycetales</taxon>
        <taxon>Actinomycetaceae</taxon>
        <taxon>Actinomyces</taxon>
    </lineage>
</organism>
<gene>
    <name evidence="2" type="ORF">HPC72_04275</name>
</gene>
<evidence type="ECO:0000256" key="1">
    <source>
        <dbReference type="SAM" id="MobiDB-lite"/>
    </source>
</evidence>
<feature type="compositionally biased region" description="Polar residues" evidence="1">
    <location>
        <begin position="228"/>
        <end position="237"/>
    </location>
</feature>
<name>A0A6M8AYJ1_9ACTO</name>
<protein>
    <submittedName>
        <fullName evidence="2">Uncharacterized protein</fullName>
    </submittedName>
</protein>
<dbReference type="RefSeq" id="WP_159523598.1">
    <property type="nucleotide sequence ID" value="NZ_CP053642.1"/>
</dbReference>
<dbReference type="Proteomes" id="UP000504752">
    <property type="component" value="Chromosome"/>
</dbReference>
<dbReference type="EMBL" id="CP053642">
    <property type="protein sequence ID" value="QKD79569.1"/>
    <property type="molecule type" value="Genomic_DNA"/>
</dbReference>
<evidence type="ECO:0000313" key="3">
    <source>
        <dbReference type="Proteomes" id="UP000504752"/>
    </source>
</evidence>
<dbReference type="AlphaFoldDB" id="A0A6M8AYJ1"/>
<evidence type="ECO:0000313" key="2">
    <source>
        <dbReference type="EMBL" id="QKD79569.1"/>
    </source>
</evidence>
<reference evidence="2 3" key="1">
    <citation type="submission" date="2020-05" db="EMBL/GenBank/DDBJ databases">
        <title>Actinomyces sp. zg-325.</title>
        <authorList>
            <person name="Yang C."/>
        </authorList>
    </citation>
    <scope>NUCLEOTIDE SEQUENCE [LARGE SCALE GENOMIC DNA]</scope>
    <source>
        <strain evidence="3">zg-325</strain>
    </source>
</reference>
<feature type="compositionally biased region" description="Polar residues" evidence="1">
    <location>
        <begin position="205"/>
        <end position="218"/>
    </location>
</feature>
<dbReference type="KEGG" id="amam:HPC72_04275"/>
<accession>A0A6M8AYJ1</accession>